<name>A0A367Q4V9_9NOSO</name>
<keyword evidence="1" id="KW-1133">Transmembrane helix</keyword>
<evidence type="ECO:0000313" key="2">
    <source>
        <dbReference type="EMBL" id="RCJ19085.1"/>
    </source>
</evidence>
<gene>
    <name evidence="2" type="ORF">A6770_32410</name>
</gene>
<dbReference type="AlphaFoldDB" id="A0A367Q4V9"/>
<proteinExistence type="predicted"/>
<dbReference type="Proteomes" id="UP000252107">
    <property type="component" value="Unassembled WGS sequence"/>
</dbReference>
<reference evidence="2" key="1">
    <citation type="submission" date="2016-04" db="EMBL/GenBank/DDBJ databases">
        <authorList>
            <person name="Tabuchi Yagui T.R."/>
        </authorList>
    </citation>
    <scope>NUCLEOTIDE SEQUENCE [LARGE SCALE GENOMIC DNA]</scope>
    <source>
        <strain evidence="2">NIES-26</strain>
    </source>
</reference>
<accession>A0A367Q4V9</accession>
<evidence type="ECO:0000256" key="1">
    <source>
        <dbReference type="SAM" id="Phobius"/>
    </source>
</evidence>
<dbReference type="EMBL" id="LXQD01000343">
    <property type="protein sequence ID" value="RCJ19085.1"/>
    <property type="molecule type" value="Genomic_DNA"/>
</dbReference>
<organism evidence="2 3">
    <name type="scientific">Nostoc minutum NIES-26</name>
    <dbReference type="NCBI Taxonomy" id="1844469"/>
    <lineage>
        <taxon>Bacteria</taxon>
        <taxon>Bacillati</taxon>
        <taxon>Cyanobacteriota</taxon>
        <taxon>Cyanophyceae</taxon>
        <taxon>Nostocales</taxon>
        <taxon>Nostocaceae</taxon>
        <taxon>Nostoc</taxon>
    </lineage>
</organism>
<comment type="caution">
    <text evidence="2">The sequence shown here is derived from an EMBL/GenBank/DDBJ whole genome shotgun (WGS) entry which is preliminary data.</text>
</comment>
<sequence length="144" mass="16597">MLRPTITRSLNGSKAFTLEQKGNDQEKLEMLLYEKAQRGEDVSQILQALNYFRNTNNEEYWLKIFKRQTQEKLTFESLQRVIITAFAILGIIVFFAKVQNPSSNILKQSHSNSIQKQITPHSLHPTPNLGKSFDNSFGKVHEIC</sequence>
<protein>
    <submittedName>
        <fullName evidence="2">Uncharacterized protein</fullName>
    </submittedName>
</protein>
<keyword evidence="1" id="KW-0812">Transmembrane</keyword>
<keyword evidence="1" id="KW-0472">Membrane</keyword>
<evidence type="ECO:0000313" key="3">
    <source>
        <dbReference type="Proteomes" id="UP000252107"/>
    </source>
</evidence>
<feature type="transmembrane region" description="Helical" evidence="1">
    <location>
        <begin position="77"/>
        <end position="96"/>
    </location>
</feature>
<keyword evidence="3" id="KW-1185">Reference proteome</keyword>